<dbReference type="InterPro" id="IPR004843">
    <property type="entry name" value="Calcineurin-like_PHP"/>
</dbReference>
<dbReference type="InterPro" id="IPR029052">
    <property type="entry name" value="Metallo-depent_PP-like"/>
</dbReference>
<dbReference type="GO" id="GO:0016020">
    <property type="term" value="C:membrane"/>
    <property type="evidence" value="ECO:0007669"/>
    <property type="project" value="GOC"/>
</dbReference>
<dbReference type="Proteomes" id="UP000324233">
    <property type="component" value="Chromosome"/>
</dbReference>
<name>A0A5B9WFM4_9BACT</name>
<dbReference type="PANTHER" id="PTHR31302:SF31">
    <property type="entry name" value="PHOSPHODIESTERASE YAEI"/>
    <property type="match status" value="1"/>
</dbReference>
<dbReference type="GO" id="GO:0046872">
    <property type="term" value="F:metal ion binding"/>
    <property type="evidence" value="ECO:0007669"/>
    <property type="project" value="UniProtKB-KW"/>
</dbReference>
<evidence type="ECO:0000256" key="2">
    <source>
        <dbReference type="ARBA" id="ARBA00022801"/>
    </source>
</evidence>
<evidence type="ECO:0000313" key="5">
    <source>
        <dbReference type="Proteomes" id="UP000324233"/>
    </source>
</evidence>
<reference evidence="4 5" key="1">
    <citation type="submission" date="2019-08" db="EMBL/GenBank/DDBJ databases">
        <title>Deep-cultivation of Planctomycetes and their phenomic and genomic characterization uncovers novel biology.</title>
        <authorList>
            <person name="Wiegand S."/>
            <person name="Jogler M."/>
            <person name="Boedeker C."/>
            <person name="Pinto D."/>
            <person name="Vollmers J."/>
            <person name="Rivas-Marin E."/>
            <person name="Kohn T."/>
            <person name="Peeters S.H."/>
            <person name="Heuer A."/>
            <person name="Rast P."/>
            <person name="Oberbeckmann S."/>
            <person name="Bunk B."/>
            <person name="Jeske O."/>
            <person name="Meyerdierks A."/>
            <person name="Storesund J.E."/>
            <person name="Kallscheuer N."/>
            <person name="Luecker S."/>
            <person name="Lage O.M."/>
            <person name="Pohl T."/>
            <person name="Merkel B.J."/>
            <person name="Hornburger P."/>
            <person name="Mueller R.-W."/>
            <person name="Bruemmer F."/>
            <person name="Labrenz M."/>
            <person name="Spormann A.M."/>
            <person name="Op den Camp H."/>
            <person name="Overmann J."/>
            <person name="Amann R."/>
            <person name="Jetten M.S.M."/>
            <person name="Mascher T."/>
            <person name="Medema M.H."/>
            <person name="Devos D.P."/>
            <person name="Kaster A.-K."/>
            <person name="Ovreas L."/>
            <person name="Rohde M."/>
            <person name="Galperin M.Y."/>
            <person name="Jogler C."/>
        </authorList>
    </citation>
    <scope>NUCLEOTIDE SEQUENCE [LARGE SCALE GENOMIC DNA]</scope>
    <source>
        <strain evidence="4 5">OJF2</strain>
    </source>
</reference>
<dbReference type="OrthoDB" id="1645838at2"/>
<evidence type="ECO:0000256" key="1">
    <source>
        <dbReference type="ARBA" id="ARBA00022723"/>
    </source>
</evidence>
<dbReference type="PIRSF" id="PIRSF008292">
    <property type="entry name" value="UCP008292"/>
    <property type="match status" value="1"/>
</dbReference>
<dbReference type="EMBL" id="CP042997">
    <property type="protein sequence ID" value="QEH38781.1"/>
    <property type="molecule type" value="Genomic_DNA"/>
</dbReference>
<dbReference type="Gene3D" id="3.60.21.10">
    <property type="match status" value="1"/>
</dbReference>
<keyword evidence="5" id="KW-1185">Reference proteome</keyword>
<keyword evidence="2" id="KW-0378">Hydrolase</keyword>
<accession>A0A5B9WFM4</accession>
<sequence>MSETRSTVRVAAVGDLHCSKDSRGLIRPLFEAAGEFADVLVLCGDLTDYGLPEEASLLVEELSVPSRPPTVAVLGNHDFESGREGEVRRILAEAGITLLDGDAVVIEGVGFAGARGFGGGFGRGTLGSWGEKAVKAFVQEAVDEALKLESALARLRTESRIAVLHYSPVRDTVVNEPPEIFPFLGCGRLEDPLNRYPVTAVVHGHAHNGTPEGRTAGGTPVYNVSLPLMRKAAPGGPPFRILEVPAGSPAG</sequence>
<dbReference type="PANTHER" id="PTHR31302">
    <property type="entry name" value="TRANSMEMBRANE PROTEIN WITH METALLOPHOSPHOESTERASE DOMAIN-RELATED"/>
    <property type="match status" value="1"/>
</dbReference>
<organism evidence="4 5">
    <name type="scientific">Aquisphaera giovannonii</name>
    <dbReference type="NCBI Taxonomy" id="406548"/>
    <lineage>
        <taxon>Bacteria</taxon>
        <taxon>Pseudomonadati</taxon>
        <taxon>Planctomycetota</taxon>
        <taxon>Planctomycetia</taxon>
        <taxon>Isosphaerales</taxon>
        <taxon>Isosphaeraceae</taxon>
        <taxon>Aquisphaera</taxon>
    </lineage>
</organism>
<dbReference type="InterPro" id="IPR051158">
    <property type="entry name" value="Metallophosphoesterase_sf"/>
</dbReference>
<dbReference type="GO" id="GO:0008758">
    <property type="term" value="F:UDP-2,3-diacylglucosamine hydrolase activity"/>
    <property type="evidence" value="ECO:0007669"/>
    <property type="project" value="TreeGrafter"/>
</dbReference>
<protein>
    <submittedName>
        <fullName evidence="4">Phosphodiesterase YaeI</fullName>
    </submittedName>
</protein>
<proteinExistence type="predicted"/>
<dbReference type="GO" id="GO:0009245">
    <property type="term" value="P:lipid A biosynthetic process"/>
    <property type="evidence" value="ECO:0007669"/>
    <property type="project" value="TreeGrafter"/>
</dbReference>
<evidence type="ECO:0000313" key="4">
    <source>
        <dbReference type="EMBL" id="QEH38781.1"/>
    </source>
</evidence>
<dbReference type="InterPro" id="IPR016538">
    <property type="entry name" value="UCP008292"/>
</dbReference>
<keyword evidence="1" id="KW-0479">Metal-binding</keyword>
<dbReference type="KEGG" id="agv:OJF2_73870"/>
<dbReference type="AlphaFoldDB" id="A0A5B9WFM4"/>
<evidence type="ECO:0000259" key="3">
    <source>
        <dbReference type="Pfam" id="PF00149"/>
    </source>
</evidence>
<dbReference type="Pfam" id="PF00149">
    <property type="entry name" value="Metallophos"/>
    <property type="match status" value="1"/>
</dbReference>
<feature type="domain" description="Calcineurin-like phosphoesterase" evidence="3">
    <location>
        <begin position="9"/>
        <end position="208"/>
    </location>
</feature>
<dbReference type="SUPFAM" id="SSF56300">
    <property type="entry name" value="Metallo-dependent phosphatases"/>
    <property type="match status" value="1"/>
</dbReference>
<gene>
    <name evidence="4" type="ORF">OJF2_73870</name>
</gene>
<dbReference type="RefSeq" id="WP_148598186.1">
    <property type="nucleotide sequence ID" value="NZ_CP042997.1"/>
</dbReference>